<dbReference type="AlphaFoldDB" id="A0A8S1R8D1"/>
<comment type="caution">
    <text evidence="1">The sequence shown here is derived from an EMBL/GenBank/DDBJ whole genome shotgun (WGS) entry which is preliminary data.</text>
</comment>
<dbReference type="Proteomes" id="UP000692954">
    <property type="component" value="Unassembled WGS sequence"/>
</dbReference>
<evidence type="ECO:0000313" key="2">
    <source>
        <dbReference type="Proteomes" id="UP000692954"/>
    </source>
</evidence>
<dbReference type="EMBL" id="CAJJDN010000147">
    <property type="protein sequence ID" value="CAD8123837.1"/>
    <property type="molecule type" value="Genomic_DNA"/>
</dbReference>
<gene>
    <name evidence="1" type="ORF">PSON_ATCC_30995.1.T1470113</name>
</gene>
<organism evidence="1 2">
    <name type="scientific">Paramecium sonneborni</name>
    <dbReference type="NCBI Taxonomy" id="65129"/>
    <lineage>
        <taxon>Eukaryota</taxon>
        <taxon>Sar</taxon>
        <taxon>Alveolata</taxon>
        <taxon>Ciliophora</taxon>
        <taxon>Intramacronucleata</taxon>
        <taxon>Oligohymenophorea</taxon>
        <taxon>Peniculida</taxon>
        <taxon>Parameciidae</taxon>
        <taxon>Paramecium</taxon>
    </lineage>
</organism>
<name>A0A8S1R8D1_9CILI</name>
<accession>A0A8S1R8D1</accession>
<protein>
    <submittedName>
        <fullName evidence="1">Uncharacterized protein</fullName>
    </submittedName>
</protein>
<proteinExistence type="predicted"/>
<reference evidence="1" key="1">
    <citation type="submission" date="2021-01" db="EMBL/GenBank/DDBJ databases">
        <authorList>
            <consortium name="Genoscope - CEA"/>
            <person name="William W."/>
        </authorList>
    </citation>
    <scope>NUCLEOTIDE SEQUENCE</scope>
</reference>
<evidence type="ECO:0000313" key="1">
    <source>
        <dbReference type="EMBL" id="CAD8123837.1"/>
    </source>
</evidence>
<keyword evidence="2" id="KW-1185">Reference proteome</keyword>
<dbReference type="OrthoDB" id="308142at2759"/>
<sequence length="163" mass="19173">MKEMIKSIFYIQIMKSLKCLSEDDASIKAKSEILQAPAKKELRPRNNLIPGMFNEQKRAYIKVPQEAKEQLFQLVFKKGFKIKEAAQKLFIKYATAKTIIFHMRKINQKQKNKRCKFCRYVPLKGNISFKLRIISIIQKNLISSVEYIVENKSLHLTDQPQHK</sequence>